<dbReference type="GO" id="GO:0061709">
    <property type="term" value="P:reticulophagy"/>
    <property type="evidence" value="ECO:0007669"/>
    <property type="project" value="TreeGrafter"/>
</dbReference>
<keyword evidence="3" id="KW-1185">Reference proteome</keyword>
<dbReference type="PANTHER" id="PTHR34339:SF1">
    <property type="entry name" value="STIMULATOR OF INTERFERON GENES PROTEIN"/>
    <property type="match status" value="1"/>
</dbReference>
<protein>
    <recommendedName>
        <fullName evidence="1">STING ligand-binding domain-containing protein</fullName>
    </recommendedName>
</protein>
<dbReference type="AlphaFoldDB" id="A0A6J8DZZ9"/>
<proteinExistence type="predicted"/>
<feature type="domain" description="STING ligand-binding" evidence="1">
    <location>
        <begin position="506"/>
        <end position="568"/>
    </location>
</feature>
<dbReference type="GO" id="GO:0002218">
    <property type="term" value="P:activation of innate immune response"/>
    <property type="evidence" value="ECO:0007669"/>
    <property type="project" value="InterPro"/>
</dbReference>
<dbReference type="GO" id="GO:0016239">
    <property type="term" value="P:positive regulation of macroautophagy"/>
    <property type="evidence" value="ECO:0007669"/>
    <property type="project" value="TreeGrafter"/>
</dbReference>
<dbReference type="Gene3D" id="3.40.50.12100">
    <property type="entry name" value="Stimulator of interferon genes protein"/>
    <property type="match status" value="1"/>
</dbReference>
<dbReference type="Pfam" id="PF15009">
    <property type="entry name" value="STING_LBD"/>
    <property type="match status" value="2"/>
</dbReference>
<dbReference type="InterPro" id="IPR038623">
    <property type="entry name" value="STING_C_sf"/>
</dbReference>
<sequence>MSDETKRIIDLKTLKDFGKKYVIDKVKAKSFLSKGQGAINIIVSITAIGAFAKLISEGYTFLTTKRREHSETKARRNMVGNDVANGLAWSHYCGYLQYVLPDLEKNIGKTEWFQKLSKEKQNRLPKKLYELIPRKCYVDIEGDDDNIHKVESITINVNRAGNKREIKVPIFSIKDGETVYYCLCECPAVLKTINNMNDIQTAGICKLPTSKTPTWQPFTVDTKLVQLMRFYYAMTSLLCLKDTTKDKARLVLFNESEEKLSKVLLQAIKEDIDKMGKDTTKNTVVEFLKKSMQMIFPCTTKATTVTEKNTKIPRPSLMEKKLLSAEENKDVVYEFDAFVAQCSLDNSNDKLQMQAVEEISQELRKKNLQILSEKDCLGQDWLETLKFAATKCRWVVFLDEKQVSPTPEKGWFDKISKGIWSENKTLMPFTIAAALKSILESRKVQTVAVVNKSDELHINDDLRWVTCIPYSDITTDIVHTLFKVLSGSDVELDSSADLYLRPGEAAVGLAWGYAVNYLNKVLPEVKRKRAEIMKERGINNFEKKLFIFVPESCKIEANLKEVSKLTDTAPTKGSQRSYQLTAYQIT</sequence>
<dbReference type="GO" id="GO:0032481">
    <property type="term" value="P:positive regulation of type I interferon production"/>
    <property type="evidence" value="ECO:0007669"/>
    <property type="project" value="InterPro"/>
</dbReference>
<evidence type="ECO:0000313" key="3">
    <source>
        <dbReference type="Proteomes" id="UP000507470"/>
    </source>
</evidence>
<dbReference type="InterPro" id="IPR055432">
    <property type="entry name" value="STING_LBD"/>
</dbReference>
<dbReference type="GO" id="GO:0000045">
    <property type="term" value="P:autophagosome assembly"/>
    <property type="evidence" value="ECO:0007669"/>
    <property type="project" value="TreeGrafter"/>
</dbReference>
<dbReference type="Proteomes" id="UP000507470">
    <property type="component" value="Unassembled WGS sequence"/>
</dbReference>
<dbReference type="PANTHER" id="PTHR34339">
    <property type="entry name" value="STIMULATOR OF INTERFERON GENES PROTEIN"/>
    <property type="match status" value="1"/>
</dbReference>
<reference evidence="2 3" key="1">
    <citation type="submission" date="2020-06" db="EMBL/GenBank/DDBJ databases">
        <authorList>
            <person name="Li R."/>
            <person name="Bekaert M."/>
        </authorList>
    </citation>
    <scope>NUCLEOTIDE SEQUENCE [LARGE SCALE GENOMIC DNA]</scope>
    <source>
        <strain evidence="3">wild</strain>
    </source>
</reference>
<name>A0A6J8DZZ9_MYTCO</name>
<dbReference type="GO" id="GO:0045087">
    <property type="term" value="P:innate immune response"/>
    <property type="evidence" value="ECO:0007669"/>
    <property type="project" value="TreeGrafter"/>
</dbReference>
<feature type="domain" description="STING ligand-binding" evidence="1">
    <location>
        <begin position="82"/>
        <end position="270"/>
    </location>
</feature>
<dbReference type="GO" id="GO:0061507">
    <property type="term" value="F:2',3'-cyclic GMP-AMP binding"/>
    <property type="evidence" value="ECO:0007669"/>
    <property type="project" value="TreeGrafter"/>
</dbReference>
<evidence type="ECO:0000313" key="2">
    <source>
        <dbReference type="EMBL" id="CAC5412915.1"/>
    </source>
</evidence>
<dbReference type="GO" id="GO:0035438">
    <property type="term" value="F:cyclic-di-GMP binding"/>
    <property type="evidence" value="ECO:0007669"/>
    <property type="project" value="TreeGrafter"/>
</dbReference>
<evidence type="ECO:0000259" key="1">
    <source>
        <dbReference type="Pfam" id="PF15009"/>
    </source>
</evidence>
<accession>A0A6J8DZZ9</accession>
<dbReference type="Gene3D" id="1.20.5.5200">
    <property type="match status" value="2"/>
</dbReference>
<gene>
    <name evidence="2" type="ORF">MCOR_45881</name>
</gene>
<dbReference type="EMBL" id="CACVKT020008119">
    <property type="protein sequence ID" value="CAC5412915.1"/>
    <property type="molecule type" value="Genomic_DNA"/>
</dbReference>
<dbReference type="GO" id="GO:0005776">
    <property type="term" value="C:autophagosome"/>
    <property type="evidence" value="ECO:0007669"/>
    <property type="project" value="TreeGrafter"/>
</dbReference>
<dbReference type="GO" id="GO:0005789">
    <property type="term" value="C:endoplasmic reticulum membrane"/>
    <property type="evidence" value="ECO:0007669"/>
    <property type="project" value="TreeGrafter"/>
</dbReference>
<organism evidence="2 3">
    <name type="scientific">Mytilus coruscus</name>
    <name type="common">Sea mussel</name>
    <dbReference type="NCBI Taxonomy" id="42192"/>
    <lineage>
        <taxon>Eukaryota</taxon>
        <taxon>Metazoa</taxon>
        <taxon>Spiralia</taxon>
        <taxon>Lophotrochozoa</taxon>
        <taxon>Mollusca</taxon>
        <taxon>Bivalvia</taxon>
        <taxon>Autobranchia</taxon>
        <taxon>Pteriomorphia</taxon>
        <taxon>Mytilida</taxon>
        <taxon>Mytiloidea</taxon>
        <taxon>Mytilidae</taxon>
        <taxon>Mytilinae</taxon>
        <taxon>Mytilus</taxon>
    </lineage>
</organism>
<dbReference type="OrthoDB" id="6062466at2759"/>
<dbReference type="InterPro" id="IPR029158">
    <property type="entry name" value="STING"/>
</dbReference>